<comment type="caution">
    <text evidence="2">The sequence shown here is derived from an EMBL/GenBank/DDBJ whole genome shotgun (WGS) entry which is preliminary data.</text>
</comment>
<dbReference type="SUPFAM" id="SSF51658">
    <property type="entry name" value="Xylose isomerase-like"/>
    <property type="match status" value="1"/>
</dbReference>
<dbReference type="Proteomes" id="UP000443153">
    <property type="component" value="Unassembled WGS sequence"/>
</dbReference>
<dbReference type="Pfam" id="PF01261">
    <property type="entry name" value="AP_endonuc_2"/>
    <property type="match status" value="1"/>
</dbReference>
<dbReference type="InterPro" id="IPR013022">
    <property type="entry name" value="Xyl_isomerase-like_TIM-brl"/>
</dbReference>
<dbReference type="RefSeq" id="WP_154370044.1">
    <property type="nucleotide sequence ID" value="NZ_WKJH01000030.1"/>
</dbReference>
<proteinExistence type="predicted"/>
<dbReference type="AlphaFoldDB" id="A0A6I2MWJ9"/>
<evidence type="ECO:0000313" key="2">
    <source>
        <dbReference type="EMBL" id="MRX66336.1"/>
    </source>
</evidence>
<dbReference type="InterPro" id="IPR050312">
    <property type="entry name" value="IolE/XylAMocC-like"/>
</dbReference>
<dbReference type="InterPro" id="IPR036237">
    <property type="entry name" value="Xyl_isomerase-like_sf"/>
</dbReference>
<sequence>MMSLSISPLNNRFSISIIFISFFIATLYSQKPLEHQKDMLQQYSGVWYSSIDAQTDSISANPLLRMTNIPTMDKSAMFVNVEQWEDGDYDPILSEFIGYDIKTNAIIATGQNGLGEMFHGEGSFSNPNNWHMEDTDMLDNKILLVDFKFYDQTDVLVTGTTPEHKELWSTRYVKQNPKDKNIGIQLVSVHKQMQLDPNKTLRLLDRFGYSFIETFVYKDRGFYGFSPSEFKKMVNDNHLKFKGSMTFYDLPKNGEDWDNALQWWANCIDDHLEAGVEYLTTSNTNLKNLDSLEELRAYCHYYNIIGKMCAEKGLKFAYHNHADEFLKIEGKTMYDFLLKNTDSEVVSFQADLYWMHVGKADPVDYLKAFPGRFFSWHVKDYQELGESGKMDFTRYFEYAGIAGLQYVVAEVEDYNFPPLFSVERAWSYLYYSIL</sequence>
<protein>
    <submittedName>
        <fullName evidence="2">TIM barrel protein</fullName>
    </submittedName>
</protein>
<gene>
    <name evidence="2" type="ORF">GJ691_19440</name>
</gene>
<dbReference type="PANTHER" id="PTHR12110">
    <property type="entry name" value="HYDROXYPYRUVATE ISOMERASE"/>
    <property type="match status" value="1"/>
</dbReference>
<evidence type="ECO:0000259" key="1">
    <source>
        <dbReference type="Pfam" id="PF01261"/>
    </source>
</evidence>
<organism evidence="2 3">
    <name type="scientific">Maribacter luteus</name>
    <dbReference type="NCBI Taxonomy" id="2594478"/>
    <lineage>
        <taxon>Bacteria</taxon>
        <taxon>Pseudomonadati</taxon>
        <taxon>Bacteroidota</taxon>
        <taxon>Flavobacteriia</taxon>
        <taxon>Flavobacteriales</taxon>
        <taxon>Flavobacteriaceae</taxon>
        <taxon>Maribacter</taxon>
    </lineage>
</organism>
<dbReference type="PANTHER" id="PTHR12110:SF41">
    <property type="entry name" value="INOSOSE DEHYDRATASE"/>
    <property type="match status" value="1"/>
</dbReference>
<accession>A0A6I2MWJ9</accession>
<dbReference type="EMBL" id="WKJH01000030">
    <property type="protein sequence ID" value="MRX66336.1"/>
    <property type="molecule type" value="Genomic_DNA"/>
</dbReference>
<dbReference type="Gene3D" id="3.20.20.150">
    <property type="entry name" value="Divalent-metal-dependent TIM barrel enzymes"/>
    <property type="match status" value="1"/>
</dbReference>
<name>A0A6I2MWJ9_9FLAO</name>
<evidence type="ECO:0000313" key="3">
    <source>
        <dbReference type="Proteomes" id="UP000443153"/>
    </source>
</evidence>
<dbReference type="OrthoDB" id="9798407at2"/>
<keyword evidence="3" id="KW-1185">Reference proteome</keyword>
<feature type="domain" description="Xylose isomerase-like TIM barrel" evidence="1">
    <location>
        <begin position="202"/>
        <end position="424"/>
    </location>
</feature>
<reference evidence="2 3" key="1">
    <citation type="submission" date="2019-11" db="EMBL/GenBank/DDBJ databases">
        <title>Maribacter lutea sp. nov., a marine bacterium isolated from intertidal sand.</title>
        <authorList>
            <person name="Liu A."/>
        </authorList>
    </citation>
    <scope>NUCLEOTIDE SEQUENCE [LARGE SCALE GENOMIC DNA]</scope>
    <source>
        <strain evidence="2 3">RZ05</strain>
    </source>
</reference>